<evidence type="ECO:0000256" key="3">
    <source>
        <dbReference type="ARBA" id="ARBA00022527"/>
    </source>
</evidence>
<feature type="binding site" evidence="10">
    <location>
        <position position="37"/>
    </location>
    <ligand>
        <name>ATP</name>
        <dbReference type="ChEBI" id="CHEBI:30616"/>
    </ligand>
</feature>
<dbReference type="Proteomes" id="UP000324800">
    <property type="component" value="Unassembled WGS sequence"/>
</dbReference>
<dbReference type="InterPro" id="IPR000719">
    <property type="entry name" value="Prot_kinase_dom"/>
</dbReference>
<evidence type="ECO:0000256" key="4">
    <source>
        <dbReference type="ARBA" id="ARBA00022679"/>
    </source>
</evidence>
<dbReference type="InterPro" id="IPR050660">
    <property type="entry name" value="NEK_Ser/Thr_kinase"/>
</dbReference>
<evidence type="ECO:0000256" key="1">
    <source>
        <dbReference type="ARBA" id="ARBA00010886"/>
    </source>
</evidence>
<evidence type="ECO:0000256" key="5">
    <source>
        <dbReference type="ARBA" id="ARBA00022741"/>
    </source>
</evidence>
<dbReference type="OrthoDB" id="541276at2759"/>
<evidence type="ECO:0000256" key="2">
    <source>
        <dbReference type="ARBA" id="ARBA00012513"/>
    </source>
</evidence>
<keyword evidence="6 13" id="KW-0418">Kinase</keyword>
<feature type="domain" description="Protein kinase" evidence="12">
    <location>
        <begin position="8"/>
        <end position="305"/>
    </location>
</feature>
<comment type="similarity">
    <text evidence="1">Belongs to the protein kinase superfamily. NEK Ser/Thr protein kinase family. NIMA subfamily.</text>
</comment>
<dbReference type="AlphaFoldDB" id="A0A5J4WM01"/>
<reference evidence="13 14" key="1">
    <citation type="submission" date="2019-03" db="EMBL/GenBank/DDBJ databases">
        <title>Single cell metagenomics reveals metabolic interactions within the superorganism composed of flagellate Streblomastix strix and complex community of Bacteroidetes bacteria on its surface.</title>
        <authorList>
            <person name="Treitli S.C."/>
            <person name="Kolisko M."/>
            <person name="Husnik F."/>
            <person name="Keeling P."/>
            <person name="Hampl V."/>
        </authorList>
    </citation>
    <scope>NUCLEOTIDE SEQUENCE [LARGE SCALE GENOMIC DNA]</scope>
    <source>
        <strain evidence="13">ST1C</strain>
    </source>
</reference>
<keyword evidence="5 10" id="KW-0547">Nucleotide-binding</keyword>
<evidence type="ECO:0000259" key="12">
    <source>
        <dbReference type="PROSITE" id="PS50011"/>
    </source>
</evidence>
<keyword evidence="7 10" id="KW-0067">ATP-binding</keyword>
<dbReference type="CDD" id="cd14014">
    <property type="entry name" value="STKc_PknB_like"/>
    <property type="match status" value="1"/>
</dbReference>
<dbReference type="Pfam" id="PF00069">
    <property type="entry name" value="Pkinase"/>
    <property type="match status" value="1"/>
</dbReference>
<dbReference type="EC" id="2.7.11.1" evidence="2"/>
<dbReference type="Gene3D" id="1.10.510.10">
    <property type="entry name" value="Transferase(Phosphotransferase) domain 1"/>
    <property type="match status" value="1"/>
</dbReference>
<proteinExistence type="inferred from homology"/>
<dbReference type="EMBL" id="SNRW01001564">
    <property type="protein sequence ID" value="KAA6395911.1"/>
    <property type="molecule type" value="Genomic_DNA"/>
</dbReference>
<dbReference type="SUPFAM" id="SSF56112">
    <property type="entry name" value="Protein kinase-like (PK-like)"/>
    <property type="match status" value="1"/>
</dbReference>
<dbReference type="InterPro" id="IPR017441">
    <property type="entry name" value="Protein_kinase_ATP_BS"/>
</dbReference>
<keyword evidence="3 11" id="KW-0723">Serine/threonine-protein kinase</keyword>
<dbReference type="InterPro" id="IPR008271">
    <property type="entry name" value="Ser/Thr_kinase_AS"/>
</dbReference>
<dbReference type="PANTHER" id="PTHR43671">
    <property type="entry name" value="SERINE/THREONINE-PROTEIN KINASE NEK"/>
    <property type="match status" value="1"/>
</dbReference>
<evidence type="ECO:0000256" key="9">
    <source>
        <dbReference type="ARBA" id="ARBA00048679"/>
    </source>
</evidence>
<dbReference type="PROSITE" id="PS50011">
    <property type="entry name" value="PROTEIN_KINASE_DOM"/>
    <property type="match status" value="1"/>
</dbReference>
<dbReference type="PROSITE" id="PS00107">
    <property type="entry name" value="PROTEIN_KINASE_ATP"/>
    <property type="match status" value="1"/>
</dbReference>
<dbReference type="GO" id="GO:0005524">
    <property type="term" value="F:ATP binding"/>
    <property type="evidence" value="ECO:0007669"/>
    <property type="project" value="UniProtKB-UniRule"/>
</dbReference>
<organism evidence="13 14">
    <name type="scientific">Streblomastix strix</name>
    <dbReference type="NCBI Taxonomy" id="222440"/>
    <lineage>
        <taxon>Eukaryota</taxon>
        <taxon>Metamonada</taxon>
        <taxon>Preaxostyla</taxon>
        <taxon>Oxymonadida</taxon>
        <taxon>Streblomastigidae</taxon>
        <taxon>Streblomastix</taxon>
    </lineage>
</organism>
<evidence type="ECO:0000313" key="14">
    <source>
        <dbReference type="Proteomes" id="UP000324800"/>
    </source>
</evidence>
<dbReference type="GO" id="GO:0004674">
    <property type="term" value="F:protein serine/threonine kinase activity"/>
    <property type="evidence" value="ECO:0007669"/>
    <property type="project" value="UniProtKB-KW"/>
</dbReference>
<keyword evidence="4" id="KW-0808">Transferase</keyword>
<sequence length="305" mass="34720">MHSIDMPPPDHTDLGSGGFGSVYLALDIKSNVNRALKKIKIKRTNNKSEQEIALDNIHRGQAEAQVMNDVYQILKEETDSSSSIIHTVQSFGSFINGTDFYIVMEYCEGGDLKHYIDNIKEVKNQNKDAKVSIENAWKIIRQIIPTLCILHDHGIIHSDLKPENILLTKDFQVKITDFGLAGKLLPGKDKMDFHGGTFNYYSPEIYSVILGERINKDILTIASDMWSCGIILFQLLMLRHPFISEEEMSQRLSSEEIGRRIKSLPPAELPLYYPKNMRDLIMRMLIKDPSQRITALEAKEILKAD</sequence>
<name>A0A5J4WM01_9EUKA</name>
<evidence type="ECO:0000256" key="6">
    <source>
        <dbReference type="ARBA" id="ARBA00022777"/>
    </source>
</evidence>
<dbReference type="SMART" id="SM00220">
    <property type="entry name" value="S_TKc"/>
    <property type="match status" value="1"/>
</dbReference>
<dbReference type="InterPro" id="IPR011009">
    <property type="entry name" value="Kinase-like_dom_sf"/>
</dbReference>
<dbReference type="PROSITE" id="PS00108">
    <property type="entry name" value="PROTEIN_KINASE_ST"/>
    <property type="match status" value="1"/>
</dbReference>
<accession>A0A5J4WM01</accession>
<evidence type="ECO:0000256" key="11">
    <source>
        <dbReference type="RuleBase" id="RU000304"/>
    </source>
</evidence>
<evidence type="ECO:0000256" key="7">
    <source>
        <dbReference type="ARBA" id="ARBA00022840"/>
    </source>
</evidence>
<protein>
    <recommendedName>
        <fullName evidence="2">non-specific serine/threonine protein kinase</fullName>
        <ecNumber evidence="2">2.7.11.1</ecNumber>
    </recommendedName>
</protein>
<evidence type="ECO:0000313" key="13">
    <source>
        <dbReference type="EMBL" id="KAA6395911.1"/>
    </source>
</evidence>
<gene>
    <name evidence="13" type="ORF">EZS28_008562</name>
</gene>
<comment type="catalytic activity">
    <reaction evidence="9">
        <text>L-seryl-[protein] + ATP = O-phospho-L-seryl-[protein] + ADP + H(+)</text>
        <dbReference type="Rhea" id="RHEA:17989"/>
        <dbReference type="Rhea" id="RHEA-COMP:9863"/>
        <dbReference type="Rhea" id="RHEA-COMP:11604"/>
        <dbReference type="ChEBI" id="CHEBI:15378"/>
        <dbReference type="ChEBI" id="CHEBI:29999"/>
        <dbReference type="ChEBI" id="CHEBI:30616"/>
        <dbReference type="ChEBI" id="CHEBI:83421"/>
        <dbReference type="ChEBI" id="CHEBI:456216"/>
        <dbReference type="EC" id="2.7.11.1"/>
    </reaction>
</comment>
<comment type="catalytic activity">
    <reaction evidence="8">
        <text>L-threonyl-[protein] + ATP = O-phospho-L-threonyl-[protein] + ADP + H(+)</text>
        <dbReference type="Rhea" id="RHEA:46608"/>
        <dbReference type="Rhea" id="RHEA-COMP:11060"/>
        <dbReference type="Rhea" id="RHEA-COMP:11605"/>
        <dbReference type="ChEBI" id="CHEBI:15378"/>
        <dbReference type="ChEBI" id="CHEBI:30013"/>
        <dbReference type="ChEBI" id="CHEBI:30616"/>
        <dbReference type="ChEBI" id="CHEBI:61977"/>
        <dbReference type="ChEBI" id="CHEBI:456216"/>
        <dbReference type="EC" id="2.7.11.1"/>
    </reaction>
</comment>
<comment type="caution">
    <text evidence="13">The sequence shown here is derived from an EMBL/GenBank/DDBJ whole genome shotgun (WGS) entry which is preliminary data.</text>
</comment>
<evidence type="ECO:0000256" key="10">
    <source>
        <dbReference type="PROSITE-ProRule" id="PRU10141"/>
    </source>
</evidence>
<evidence type="ECO:0000256" key="8">
    <source>
        <dbReference type="ARBA" id="ARBA00047899"/>
    </source>
</evidence>
<dbReference type="PANTHER" id="PTHR43671:SF98">
    <property type="entry name" value="SERINE_THREONINE-PROTEIN KINASE NEK11"/>
    <property type="match status" value="1"/>
</dbReference>